<comment type="pathway">
    <text evidence="2">Cell wall biogenesis; peptidoglycan biosynthesis.</text>
</comment>
<evidence type="ECO:0000256" key="17">
    <source>
        <dbReference type="SAM" id="SignalP"/>
    </source>
</evidence>
<dbReference type="SMART" id="SM00936">
    <property type="entry name" value="PBP5_C"/>
    <property type="match status" value="1"/>
</dbReference>
<dbReference type="Proteomes" id="UP001359886">
    <property type="component" value="Unassembled WGS sequence"/>
</dbReference>
<keyword evidence="6" id="KW-0645">Protease</keyword>
<evidence type="ECO:0000256" key="10">
    <source>
        <dbReference type="ARBA" id="ARBA00022984"/>
    </source>
</evidence>
<evidence type="ECO:0000259" key="18">
    <source>
        <dbReference type="SMART" id="SM00936"/>
    </source>
</evidence>
<dbReference type="SUPFAM" id="SSF69189">
    <property type="entry name" value="Penicillin-binding protein associated domain"/>
    <property type="match status" value="1"/>
</dbReference>
<feature type="signal peptide" evidence="17">
    <location>
        <begin position="1"/>
        <end position="20"/>
    </location>
</feature>
<feature type="chain" id="PRO_5043578237" description="serine-type D-Ala-D-Ala carboxypeptidase" evidence="17">
    <location>
        <begin position="21"/>
        <end position="415"/>
    </location>
</feature>
<feature type="active site" description="Proton acceptor" evidence="13">
    <location>
        <position position="71"/>
    </location>
</feature>
<dbReference type="AlphaFoldDB" id="A0AAW9RBI8"/>
<keyword evidence="9" id="KW-0133">Cell shape</keyword>
<organism evidence="19 20">
    <name type="scientific">Elongatibacter sediminis</name>
    <dbReference type="NCBI Taxonomy" id="3119006"/>
    <lineage>
        <taxon>Bacteria</taxon>
        <taxon>Pseudomonadati</taxon>
        <taxon>Pseudomonadota</taxon>
        <taxon>Gammaproteobacteria</taxon>
        <taxon>Chromatiales</taxon>
        <taxon>Wenzhouxiangellaceae</taxon>
        <taxon>Elongatibacter</taxon>
    </lineage>
</organism>
<reference evidence="19 20" key="1">
    <citation type="submission" date="2024-02" db="EMBL/GenBank/DDBJ databases">
        <title>A novel Wenzhouxiangellaceae bacterium, isolated from coastal sediments.</title>
        <authorList>
            <person name="Du Z.-J."/>
            <person name="Ye Y.-Q."/>
            <person name="Zhang X.-Y."/>
        </authorList>
    </citation>
    <scope>NUCLEOTIDE SEQUENCE [LARGE SCALE GENOMIC DNA]</scope>
    <source>
        <strain evidence="19 20">CH-27</strain>
    </source>
</reference>
<dbReference type="InterPro" id="IPR012907">
    <property type="entry name" value="Peptidase_S11_C"/>
</dbReference>
<comment type="catalytic activity">
    <reaction evidence="12">
        <text>Preferential cleavage: (Ac)2-L-Lys-D-Ala-|-D-Ala. Also transpeptidation of peptidyl-alanyl moieties that are N-acyl substituents of D-alanine.</text>
        <dbReference type="EC" id="3.4.16.4"/>
    </reaction>
</comment>
<dbReference type="GO" id="GO:0008360">
    <property type="term" value="P:regulation of cell shape"/>
    <property type="evidence" value="ECO:0007669"/>
    <property type="project" value="UniProtKB-KW"/>
</dbReference>
<evidence type="ECO:0000313" key="19">
    <source>
        <dbReference type="EMBL" id="MEJ8566941.1"/>
    </source>
</evidence>
<keyword evidence="11" id="KW-0961">Cell wall biogenesis/degradation</keyword>
<feature type="active site" evidence="13">
    <location>
        <position position="128"/>
    </location>
</feature>
<dbReference type="InterPro" id="IPR015956">
    <property type="entry name" value="Peniciliin-bd_prot_C_sf"/>
</dbReference>
<evidence type="ECO:0000256" key="15">
    <source>
        <dbReference type="RuleBase" id="RU004016"/>
    </source>
</evidence>
<evidence type="ECO:0000256" key="14">
    <source>
        <dbReference type="PIRSR" id="PIRSR618044-2"/>
    </source>
</evidence>
<gene>
    <name evidence="19" type="ORF">V3330_04840</name>
</gene>
<feature type="binding site" evidence="14">
    <location>
        <position position="230"/>
    </location>
    <ligand>
        <name>substrate</name>
    </ligand>
</feature>
<keyword evidence="8 19" id="KW-0378">Hydrolase</keyword>
<evidence type="ECO:0000256" key="16">
    <source>
        <dbReference type="SAM" id="MobiDB-lite"/>
    </source>
</evidence>
<evidence type="ECO:0000256" key="5">
    <source>
        <dbReference type="ARBA" id="ARBA00022645"/>
    </source>
</evidence>
<dbReference type="GO" id="GO:0006508">
    <property type="term" value="P:proteolysis"/>
    <property type="evidence" value="ECO:0007669"/>
    <property type="project" value="UniProtKB-KW"/>
</dbReference>
<dbReference type="GO" id="GO:0071555">
    <property type="term" value="P:cell wall organization"/>
    <property type="evidence" value="ECO:0007669"/>
    <property type="project" value="UniProtKB-KW"/>
</dbReference>
<dbReference type="Pfam" id="PF00768">
    <property type="entry name" value="Peptidase_S11"/>
    <property type="match status" value="1"/>
</dbReference>
<dbReference type="PRINTS" id="PR00725">
    <property type="entry name" value="DADACBPTASE1"/>
</dbReference>
<evidence type="ECO:0000256" key="7">
    <source>
        <dbReference type="ARBA" id="ARBA00022729"/>
    </source>
</evidence>
<dbReference type="InterPro" id="IPR012338">
    <property type="entry name" value="Beta-lactam/transpept-like"/>
</dbReference>
<dbReference type="InterPro" id="IPR018044">
    <property type="entry name" value="Peptidase_S11"/>
</dbReference>
<evidence type="ECO:0000256" key="9">
    <source>
        <dbReference type="ARBA" id="ARBA00022960"/>
    </source>
</evidence>
<name>A0AAW9RBI8_9GAMM</name>
<evidence type="ECO:0000256" key="2">
    <source>
        <dbReference type="ARBA" id="ARBA00004752"/>
    </source>
</evidence>
<feature type="region of interest" description="Disordered" evidence="16">
    <location>
        <begin position="390"/>
        <end position="415"/>
    </location>
</feature>
<proteinExistence type="inferred from homology"/>
<evidence type="ECO:0000256" key="13">
    <source>
        <dbReference type="PIRSR" id="PIRSR618044-1"/>
    </source>
</evidence>
<keyword evidence="5 19" id="KW-0121">Carboxypeptidase</keyword>
<evidence type="ECO:0000256" key="1">
    <source>
        <dbReference type="ARBA" id="ARBA00003217"/>
    </source>
</evidence>
<keyword evidence="20" id="KW-1185">Reference proteome</keyword>
<dbReference type="SUPFAM" id="SSF56601">
    <property type="entry name" value="beta-lactamase/transpeptidase-like"/>
    <property type="match status" value="1"/>
</dbReference>
<comment type="caution">
    <text evidence="19">The sequence shown here is derived from an EMBL/GenBank/DDBJ whole genome shotgun (WGS) entry which is preliminary data.</text>
</comment>
<evidence type="ECO:0000256" key="6">
    <source>
        <dbReference type="ARBA" id="ARBA00022670"/>
    </source>
</evidence>
<dbReference type="EC" id="3.4.16.4" evidence="4"/>
<dbReference type="GO" id="GO:0009002">
    <property type="term" value="F:serine-type D-Ala-D-Ala carboxypeptidase activity"/>
    <property type="evidence" value="ECO:0007669"/>
    <property type="project" value="UniProtKB-EC"/>
</dbReference>
<dbReference type="InterPro" id="IPR037167">
    <property type="entry name" value="Peptidase_S11_C_sf"/>
</dbReference>
<comment type="function">
    <text evidence="1">Removes C-terminal D-alanyl residues from sugar-peptide cell wall precursors.</text>
</comment>
<protein>
    <recommendedName>
        <fullName evidence="4">serine-type D-Ala-D-Ala carboxypeptidase</fullName>
        <ecNumber evidence="4">3.4.16.4</ecNumber>
    </recommendedName>
</protein>
<keyword evidence="10" id="KW-0573">Peptidoglycan synthesis</keyword>
<evidence type="ECO:0000256" key="3">
    <source>
        <dbReference type="ARBA" id="ARBA00007164"/>
    </source>
</evidence>
<dbReference type="EMBL" id="JAZHOG010000003">
    <property type="protein sequence ID" value="MEJ8566941.1"/>
    <property type="molecule type" value="Genomic_DNA"/>
</dbReference>
<dbReference type="RefSeq" id="WP_354694267.1">
    <property type="nucleotide sequence ID" value="NZ_JAZHOG010000003.1"/>
</dbReference>
<feature type="active site" description="Acyl-ester intermediate" evidence="13">
    <location>
        <position position="68"/>
    </location>
</feature>
<dbReference type="PANTHER" id="PTHR21581:SF6">
    <property type="entry name" value="TRAFFICKING PROTEIN PARTICLE COMPLEX SUBUNIT 12"/>
    <property type="match status" value="1"/>
</dbReference>
<accession>A0AAW9RBI8</accession>
<dbReference type="Gene3D" id="3.40.710.10">
    <property type="entry name" value="DD-peptidase/beta-lactamase superfamily"/>
    <property type="match status" value="1"/>
</dbReference>
<keyword evidence="7 17" id="KW-0732">Signal</keyword>
<comment type="similarity">
    <text evidence="3 15">Belongs to the peptidase S11 family.</text>
</comment>
<dbReference type="PANTHER" id="PTHR21581">
    <property type="entry name" value="D-ALANYL-D-ALANINE CARBOXYPEPTIDASE"/>
    <property type="match status" value="1"/>
</dbReference>
<evidence type="ECO:0000256" key="4">
    <source>
        <dbReference type="ARBA" id="ARBA00012448"/>
    </source>
</evidence>
<feature type="domain" description="Peptidase S11 D-Ala-D-Ala carboxypeptidase A C-terminal" evidence="18">
    <location>
        <begin position="280"/>
        <end position="370"/>
    </location>
</feature>
<dbReference type="GO" id="GO:0009252">
    <property type="term" value="P:peptidoglycan biosynthetic process"/>
    <property type="evidence" value="ECO:0007669"/>
    <property type="project" value="UniProtKB-KW"/>
</dbReference>
<sequence length="415" mass="45516">MKILRVLLPMLLLSAATAMAQVPPRPQPGPQPVPAPPQLGANSYILMDYYSRQVLVDQNSGMRVEPASITKVMTAYVVFQELAQGNITLDETVAVSERAWRTGGSRMFIEPSMTPTVEELLHGMVIQSGNDASVALAEHVAGTEEAFSDLMNHYAEVLGMTGTHFMNATGLPHEQHYTTARDVALLSIATIRDFPEYYDWYSEKEYTFNEIRQHNRNTLLWRDPAIDGLKTGHTDAAGYCLAASAMRDGMRLVSAVMGSASESSRASESQSLLNYGFRFFETVQLYQAGDELSRARVWKGLNDDVPLGLAEPLFVTIPRGRYDDLEARVELEPELTAPLEQNSIVGTISVRLDDGEIASRPLIALEAVEQAGFVGRTWDGLKLWVGGLLEGDEEGEAETGGEEEAEPEAESADGE</sequence>
<evidence type="ECO:0000256" key="12">
    <source>
        <dbReference type="ARBA" id="ARBA00034000"/>
    </source>
</evidence>
<dbReference type="Gene3D" id="2.60.410.10">
    <property type="entry name" value="D-Ala-D-Ala carboxypeptidase, C-terminal domain"/>
    <property type="match status" value="1"/>
</dbReference>
<dbReference type="Pfam" id="PF07943">
    <property type="entry name" value="PBP5_C"/>
    <property type="match status" value="1"/>
</dbReference>
<evidence type="ECO:0000313" key="20">
    <source>
        <dbReference type="Proteomes" id="UP001359886"/>
    </source>
</evidence>
<dbReference type="InterPro" id="IPR001967">
    <property type="entry name" value="Peptidase_S11_N"/>
</dbReference>
<evidence type="ECO:0000256" key="11">
    <source>
        <dbReference type="ARBA" id="ARBA00023316"/>
    </source>
</evidence>
<evidence type="ECO:0000256" key="8">
    <source>
        <dbReference type="ARBA" id="ARBA00022801"/>
    </source>
</evidence>